<dbReference type="PANTHER" id="PTHR47331">
    <property type="entry name" value="PHD-TYPE DOMAIN-CONTAINING PROTEIN"/>
    <property type="match status" value="1"/>
</dbReference>
<dbReference type="EMBL" id="BGPR01035367">
    <property type="protein sequence ID" value="GBO10181.1"/>
    <property type="molecule type" value="Genomic_DNA"/>
</dbReference>
<accession>A0A4Y2UDV4</accession>
<dbReference type="OrthoDB" id="6423987at2759"/>
<dbReference type="GO" id="GO:0003676">
    <property type="term" value="F:nucleic acid binding"/>
    <property type="evidence" value="ECO:0007669"/>
    <property type="project" value="InterPro"/>
</dbReference>
<dbReference type="Proteomes" id="UP000499080">
    <property type="component" value="Unassembled WGS sequence"/>
</dbReference>
<evidence type="ECO:0008006" key="3">
    <source>
        <dbReference type="Google" id="ProtNLM"/>
    </source>
</evidence>
<dbReference type="SUPFAM" id="SSF53098">
    <property type="entry name" value="Ribonuclease H-like"/>
    <property type="match status" value="1"/>
</dbReference>
<organism evidence="1 2">
    <name type="scientific">Araneus ventricosus</name>
    <name type="common">Orbweaver spider</name>
    <name type="synonym">Epeira ventricosa</name>
    <dbReference type="NCBI Taxonomy" id="182803"/>
    <lineage>
        <taxon>Eukaryota</taxon>
        <taxon>Metazoa</taxon>
        <taxon>Ecdysozoa</taxon>
        <taxon>Arthropoda</taxon>
        <taxon>Chelicerata</taxon>
        <taxon>Arachnida</taxon>
        <taxon>Araneae</taxon>
        <taxon>Araneomorphae</taxon>
        <taxon>Entelegynae</taxon>
        <taxon>Araneoidea</taxon>
        <taxon>Araneidae</taxon>
        <taxon>Araneus</taxon>
    </lineage>
</organism>
<protein>
    <recommendedName>
        <fullName evidence="3">Integrase catalytic domain-containing protein</fullName>
    </recommendedName>
</protein>
<proteinExistence type="predicted"/>
<evidence type="ECO:0000313" key="1">
    <source>
        <dbReference type="EMBL" id="GBO10181.1"/>
    </source>
</evidence>
<gene>
    <name evidence="1" type="ORF">AVEN_247269_1</name>
</gene>
<dbReference type="Gene3D" id="3.30.420.10">
    <property type="entry name" value="Ribonuclease H-like superfamily/Ribonuclease H"/>
    <property type="match status" value="1"/>
</dbReference>
<name>A0A4Y2UDV4_ARAVE</name>
<reference evidence="1 2" key="1">
    <citation type="journal article" date="2019" name="Sci. Rep.">
        <title>Orb-weaving spider Araneus ventricosus genome elucidates the spidroin gene catalogue.</title>
        <authorList>
            <person name="Kono N."/>
            <person name="Nakamura H."/>
            <person name="Ohtoshi R."/>
            <person name="Moran D.A.P."/>
            <person name="Shinohara A."/>
            <person name="Yoshida Y."/>
            <person name="Fujiwara M."/>
            <person name="Mori M."/>
            <person name="Tomita M."/>
            <person name="Arakawa K."/>
        </authorList>
    </citation>
    <scope>NUCLEOTIDE SEQUENCE [LARGE SCALE GENOMIC DNA]</scope>
</reference>
<keyword evidence="2" id="KW-1185">Reference proteome</keyword>
<dbReference type="InterPro" id="IPR036397">
    <property type="entry name" value="RNaseH_sf"/>
</dbReference>
<dbReference type="InterPro" id="IPR012337">
    <property type="entry name" value="RNaseH-like_sf"/>
</dbReference>
<sequence>MGNLPFDRITPSRPFSKVGMDFADPFLTKPNLPRSKERLKSYICVVCMCTKAVHLEVVSNLSSRALLAAFRRFISRRGCPSDIYSDNGKDFTGLENQLKALFDILKSTPIQEYVASQFVRWHFIPFSSFLGNLGGGCVADKESVTESL</sequence>
<comment type="caution">
    <text evidence="1">The sequence shown here is derived from an EMBL/GenBank/DDBJ whole genome shotgun (WGS) entry which is preliminary data.</text>
</comment>
<dbReference type="AlphaFoldDB" id="A0A4Y2UDV4"/>
<evidence type="ECO:0000313" key="2">
    <source>
        <dbReference type="Proteomes" id="UP000499080"/>
    </source>
</evidence>